<dbReference type="EMBL" id="FRBW01000002">
    <property type="protein sequence ID" value="SHM37977.1"/>
    <property type="molecule type" value="Genomic_DNA"/>
</dbReference>
<evidence type="ECO:0000313" key="1">
    <source>
        <dbReference type="EMBL" id="SHM37977.1"/>
    </source>
</evidence>
<accession>A0A1M7IC07</accession>
<dbReference type="RefSeq" id="WP_073013463.1">
    <property type="nucleotide sequence ID" value="NZ_FRBW01000002.1"/>
</dbReference>
<proteinExistence type="predicted"/>
<dbReference type="AlphaFoldDB" id="A0A1M7IC07"/>
<reference evidence="1 2" key="1">
    <citation type="submission" date="2016-11" db="EMBL/GenBank/DDBJ databases">
        <authorList>
            <person name="Jaros S."/>
            <person name="Januszkiewicz K."/>
            <person name="Wedrychowicz H."/>
        </authorList>
    </citation>
    <scope>NUCLEOTIDE SEQUENCE [LARGE SCALE GENOMIC DNA]</scope>
    <source>
        <strain evidence="1 2">DSM 22153</strain>
    </source>
</reference>
<sequence>MTDLPGKLEENLVRLRRLSSEIRRLARNLDTPAARLNLLLLKHDLQDLLREMRAGKAEVSSTQSRAHSASRVAGAYAVQAQRIKTKTP</sequence>
<dbReference type="Proteomes" id="UP000186002">
    <property type="component" value="Unassembled WGS sequence"/>
</dbReference>
<dbReference type="STRING" id="735517.SAMN05444272_2487"/>
<evidence type="ECO:0000313" key="2">
    <source>
        <dbReference type="Proteomes" id="UP000186002"/>
    </source>
</evidence>
<name>A0A1M7IC07_9HYPH</name>
<protein>
    <submittedName>
        <fullName evidence="1">Uncharacterized protein</fullName>
    </submittedName>
</protein>
<keyword evidence="2" id="KW-1185">Reference proteome</keyword>
<organism evidence="1 2">
    <name type="scientific">Roseibium suaedae</name>
    <dbReference type="NCBI Taxonomy" id="735517"/>
    <lineage>
        <taxon>Bacteria</taxon>
        <taxon>Pseudomonadati</taxon>
        <taxon>Pseudomonadota</taxon>
        <taxon>Alphaproteobacteria</taxon>
        <taxon>Hyphomicrobiales</taxon>
        <taxon>Stappiaceae</taxon>
        <taxon>Roseibium</taxon>
    </lineage>
</organism>
<gene>
    <name evidence="1" type="ORF">SAMN05444272_2487</name>
</gene>